<dbReference type="RefSeq" id="WP_039000078.1">
    <property type="nucleotide sequence ID" value="NZ_CP014328.1"/>
</dbReference>
<keyword evidence="3" id="KW-1185">Reference proteome</keyword>
<geneLocation type="plasmid" evidence="2">
    <name>unnamed</name>
</geneLocation>
<keyword evidence="2" id="KW-0614">Plasmid</keyword>
<dbReference type="Proteomes" id="UP000070371">
    <property type="component" value="Plasmid unnamed"/>
</dbReference>
<evidence type="ECO:0000313" key="3">
    <source>
        <dbReference type="Proteomes" id="UP000070371"/>
    </source>
</evidence>
<organism evidence="2 3">
    <name type="scientific">Falsihalocynthiibacter arcticus</name>
    <dbReference type="NCBI Taxonomy" id="1579316"/>
    <lineage>
        <taxon>Bacteria</taxon>
        <taxon>Pseudomonadati</taxon>
        <taxon>Pseudomonadota</taxon>
        <taxon>Alphaproteobacteria</taxon>
        <taxon>Rhodobacterales</taxon>
        <taxon>Roseobacteraceae</taxon>
        <taxon>Falsihalocynthiibacter</taxon>
    </lineage>
</organism>
<dbReference type="KEGG" id="hat:RC74_21320"/>
<evidence type="ECO:0000313" key="2">
    <source>
        <dbReference type="EMBL" id="AML53797.1"/>
    </source>
</evidence>
<reference evidence="2 3" key="1">
    <citation type="submission" date="2016-02" db="EMBL/GenBank/DDBJ databases">
        <title>Complete genome sequence of Halocynthiibacter arcticus PAMC 20958t from arctic marine sediment.</title>
        <authorList>
            <person name="Lee Y.M."/>
            <person name="Baek K."/>
            <person name="Lee H.K."/>
            <person name="Shin S.C."/>
        </authorList>
    </citation>
    <scope>NUCLEOTIDE SEQUENCE [LARGE SCALE GENOMIC DNA]</scope>
    <source>
        <strain evidence="2">PAMC 20958</strain>
        <plasmid evidence="3">Plasmid</plasmid>
    </source>
</reference>
<sequence length="175" mass="19910">MTKILFALGWLFSLSVSALAQVQPDEKTTQFVANVSETFLDQLVKEDFATERAFMTDQLAAHVSDDDWRSVRLQVIETAGRTQRYIVHGMMYYQEENLLAAVDFSGWAETSDTLVCGFMLWELPEENVIGLARFEQNVVSVDVFRRMPTQKAAKTMTNWRCPAKMIESLLGISVQ</sequence>
<dbReference type="AlphaFoldDB" id="A0A126V6L7"/>
<evidence type="ECO:0000256" key="1">
    <source>
        <dbReference type="SAM" id="SignalP"/>
    </source>
</evidence>
<name>A0A126V6L7_9RHOB</name>
<keyword evidence="1" id="KW-0732">Signal</keyword>
<proteinExistence type="predicted"/>
<gene>
    <name evidence="2" type="ORF">RC74_21320</name>
</gene>
<protein>
    <submittedName>
        <fullName evidence="2">Uncharacterized protein</fullName>
    </submittedName>
</protein>
<feature type="signal peptide" evidence="1">
    <location>
        <begin position="1"/>
        <end position="20"/>
    </location>
</feature>
<feature type="chain" id="PRO_5007443584" evidence="1">
    <location>
        <begin position="21"/>
        <end position="175"/>
    </location>
</feature>
<dbReference type="OrthoDB" id="9838665at2"/>
<dbReference type="EMBL" id="CP014328">
    <property type="protein sequence ID" value="AML53797.1"/>
    <property type="molecule type" value="Genomic_DNA"/>
</dbReference>
<accession>A0A126V6L7</accession>